<feature type="region of interest" description="Disordered" evidence="2">
    <location>
        <begin position="31"/>
        <end position="60"/>
    </location>
</feature>
<dbReference type="SUPFAM" id="SSF57535">
    <property type="entry name" value="Complement control module/SCR domain"/>
    <property type="match status" value="1"/>
</dbReference>
<evidence type="ECO:0008006" key="5">
    <source>
        <dbReference type="Google" id="ProtNLM"/>
    </source>
</evidence>
<keyword evidence="4" id="KW-1185">Reference proteome</keyword>
<sequence length="160" mass="17864">MGVERIVDVVGSGRKLLCAIGKYTGPVDWPTYSSDDGGGTSPQKKRKNGRAQNIQEETDVSSELAAQLDLSCMAQGLIHAPEIDNGYVVKYNRRRKDDQVFLVAFYECDDYYELQPAETDRLFCSGKKWVGTRPTCVSTRPAGEEDEEDEEEEEEGKSVN</sequence>
<name>A0ABD1DCS1_CULPP</name>
<evidence type="ECO:0000256" key="1">
    <source>
        <dbReference type="ARBA" id="ARBA00023157"/>
    </source>
</evidence>
<evidence type="ECO:0000256" key="2">
    <source>
        <dbReference type="SAM" id="MobiDB-lite"/>
    </source>
</evidence>
<proteinExistence type="predicted"/>
<evidence type="ECO:0000313" key="4">
    <source>
        <dbReference type="Proteomes" id="UP001562425"/>
    </source>
</evidence>
<dbReference type="EMBL" id="JBEHCU010006320">
    <property type="protein sequence ID" value="KAL1397396.1"/>
    <property type="molecule type" value="Genomic_DNA"/>
</dbReference>
<gene>
    <name evidence="3" type="ORF">pipiens_002535</name>
</gene>
<organism evidence="3 4">
    <name type="scientific">Culex pipiens pipiens</name>
    <name type="common">Northern house mosquito</name>
    <dbReference type="NCBI Taxonomy" id="38569"/>
    <lineage>
        <taxon>Eukaryota</taxon>
        <taxon>Metazoa</taxon>
        <taxon>Ecdysozoa</taxon>
        <taxon>Arthropoda</taxon>
        <taxon>Hexapoda</taxon>
        <taxon>Insecta</taxon>
        <taxon>Pterygota</taxon>
        <taxon>Neoptera</taxon>
        <taxon>Endopterygota</taxon>
        <taxon>Diptera</taxon>
        <taxon>Nematocera</taxon>
        <taxon>Culicoidea</taxon>
        <taxon>Culicidae</taxon>
        <taxon>Culicinae</taxon>
        <taxon>Culicini</taxon>
        <taxon>Culex</taxon>
        <taxon>Culex</taxon>
    </lineage>
</organism>
<evidence type="ECO:0000313" key="3">
    <source>
        <dbReference type="EMBL" id="KAL1397396.1"/>
    </source>
</evidence>
<feature type="compositionally biased region" description="Acidic residues" evidence="2">
    <location>
        <begin position="144"/>
        <end position="160"/>
    </location>
</feature>
<protein>
    <recommendedName>
        <fullName evidence="5">Sushi domain-containing protein</fullName>
    </recommendedName>
</protein>
<reference evidence="3 4" key="1">
    <citation type="submission" date="2024-05" db="EMBL/GenBank/DDBJ databases">
        <title>Culex pipiens pipiens assembly and annotation.</title>
        <authorList>
            <person name="Alout H."/>
            <person name="Durand T."/>
        </authorList>
    </citation>
    <scope>NUCLEOTIDE SEQUENCE [LARGE SCALE GENOMIC DNA]</scope>
    <source>
        <strain evidence="3">HA-2024</strain>
        <tissue evidence="3">Whole body</tissue>
    </source>
</reference>
<accession>A0ABD1DCS1</accession>
<comment type="caution">
    <text evidence="3">The sequence shown here is derived from an EMBL/GenBank/DDBJ whole genome shotgun (WGS) entry which is preliminary data.</text>
</comment>
<dbReference type="AlphaFoldDB" id="A0ABD1DCS1"/>
<dbReference type="Gene3D" id="2.10.70.10">
    <property type="entry name" value="Complement Module, domain 1"/>
    <property type="match status" value="1"/>
</dbReference>
<feature type="region of interest" description="Disordered" evidence="2">
    <location>
        <begin position="135"/>
        <end position="160"/>
    </location>
</feature>
<dbReference type="InterPro" id="IPR035976">
    <property type="entry name" value="Sushi/SCR/CCP_sf"/>
</dbReference>
<keyword evidence="1" id="KW-1015">Disulfide bond</keyword>
<dbReference type="InterPro" id="IPR000436">
    <property type="entry name" value="Sushi_SCR_CCP_dom"/>
</dbReference>
<dbReference type="Proteomes" id="UP001562425">
    <property type="component" value="Unassembled WGS sequence"/>
</dbReference>
<dbReference type="CDD" id="cd00033">
    <property type="entry name" value="CCP"/>
    <property type="match status" value="1"/>
</dbReference>